<dbReference type="SMART" id="SM00841">
    <property type="entry name" value="Elong-fact-P_C"/>
    <property type="match status" value="1"/>
</dbReference>
<dbReference type="HAMAP" id="MF_00141">
    <property type="entry name" value="EF_P"/>
    <property type="match status" value="1"/>
</dbReference>
<dbReference type="Pfam" id="PF01132">
    <property type="entry name" value="EFP"/>
    <property type="match status" value="1"/>
</dbReference>
<comment type="pathway">
    <text evidence="2 7">Protein biosynthesis; polypeptide chain elongation.</text>
</comment>
<gene>
    <name evidence="7" type="primary">efp</name>
    <name evidence="12" type="ORF">A2717_02910</name>
</gene>
<comment type="function">
    <text evidence="7">Involved in peptide bond synthesis. Stimulates efficient translation and peptide-bond synthesis on native or reconstituted 70S ribosomes in vitro. Probably functions indirectly by altering the affinity of the ribosome for aminoacyl-tRNA, thus increasing their reactivity as acceptors for peptidyl transferase.</text>
</comment>
<dbReference type="NCBIfam" id="NF001810">
    <property type="entry name" value="PRK00529.1"/>
    <property type="match status" value="1"/>
</dbReference>
<dbReference type="SUPFAM" id="SSF50249">
    <property type="entry name" value="Nucleic acid-binding proteins"/>
    <property type="match status" value="2"/>
</dbReference>
<dbReference type="SMART" id="SM01185">
    <property type="entry name" value="EFP"/>
    <property type="match status" value="1"/>
</dbReference>
<dbReference type="InterPro" id="IPR015365">
    <property type="entry name" value="Elong-fact-P_C"/>
</dbReference>
<evidence type="ECO:0000313" key="12">
    <source>
        <dbReference type="EMBL" id="OGE74459.1"/>
    </source>
</evidence>
<dbReference type="CDD" id="cd04470">
    <property type="entry name" value="S1_EF-P_repeat_1"/>
    <property type="match status" value="1"/>
</dbReference>
<proteinExistence type="inferred from homology"/>
<dbReference type="AlphaFoldDB" id="A0A1F5N9Z5"/>
<evidence type="ECO:0000256" key="4">
    <source>
        <dbReference type="ARBA" id="ARBA00022490"/>
    </source>
</evidence>
<evidence type="ECO:0000256" key="5">
    <source>
        <dbReference type="ARBA" id="ARBA00022768"/>
    </source>
</evidence>
<dbReference type="GO" id="GO:0043043">
    <property type="term" value="P:peptide biosynthetic process"/>
    <property type="evidence" value="ECO:0007669"/>
    <property type="project" value="InterPro"/>
</dbReference>
<dbReference type="PANTHER" id="PTHR30053">
    <property type="entry name" value="ELONGATION FACTOR P"/>
    <property type="match status" value="1"/>
</dbReference>
<evidence type="ECO:0000259" key="10">
    <source>
        <dbReference type="SMART" id="SM00841"/>
    </source>
</evidence>
<dbReference type="PANTHER" id="PTHR30053:SF12">
    <property type="entry name" value="ELONGATION FACTOR P (EF-P) FAMILY PROTEIN"/>
    <property type="match status" value="1"/>
</dbReference>
<dbReference type="GO" id="GO:0003746">
    <property type="term" value="F:translation elongation factor activity"/>
    <property type="evidence" value="ECO:0007669"/>
    <property type="project" value="UniProtKB-UniRule"/>
</dbReference>
<dbReference type="SUPFAM" id="SSF50104">
    <property type="entry name" value="Translation proteins SH3-like domain"/>
    <property type="match status" value="1"/>
</dbReference>
<dbReference type="FunFam" id="2.40.50.140:FF:000004">
    <property type="entry name" value="Elongation factor P"/>
    <property type="match status" value="1"/>
</dbReference>
<keyword evidence="4 7" id="KW-0963">Cytoplasm</keyword>
<dbReference type="Pfam" id="PF08207">
    <property type="entry name" value="EFP_N"/>
    <property type="match status" value="1"/>
</dbReference>
<organism evidence="12 13">
    <name type="scientific">Candidatus Doudnabacteria bacterium RIFCSPHIGHO2_01_FULL_41_86</name>
    <dbReference type="NCBI Taxonomy" id="1817821"/>
    <lineage>
        <taxon>Bacteria</taxon>
        <taxon>Candidatus Doudnaibacteriota</taxon>
    </lineage>
</organism>
<comment type="subcellular location">
    <subcellularLocation>
        <location evidence="1 7">Cytoplasm</location>
    </subcellularLocation>
</comment>
<evidence type="ECO:0000256" key="6">
    <source>
        <dbReference type="ARBA" id="ARBA00022917"/>
    </source>
</evidence>
<dbReference type="Gene3D" id="2.40.50.140">
    <property type="entry name" value="Nucleic acid-binding proteins"/>
    <property type="match status" value="2"/>
</dbReference>
<evidence type="ECO:0000256" key="1">
    <source>
        <dbReference type="ARBA" id="ARBA00004496"/>
    </source>
</evidence>
<dbReference type="InterPro" id="IPR008991">
    <property type="entry name" value="Translation_prot_SH3-like_sf"/>
</dbReference>
<comment type="similarity">
    <text evidence="3 7 9">Belongs to the elongation factor P family.</text>
</comment>
<feature type="domain" description="Elongation factor P C-terminal" evidence="10">
    <location>
        <begin position="132"/>
        <end position="187"/>
    </location>
</feature>
<accession>A0A1F5N9Z5</accession>
<dbReference type="GO" id="GO:0005829">
    <property type="term" value="C:cytosol"/>
    <property type="evidence" value="ECO:0007669"/>
    <property type="project" value="UniProtKB-ARBA"/>
</dbReference>
<dbReference type="PIRSF" id="PIRSF005901">
    <property type="entry name" value="EF-P"/>
    <property type="match status" value="1"/>
</dbReference>
<dbReference type="InterPro" id="IPR020599">
    <property type="entry name" value="Transl_elong_fac_P/YeiP"/>
</dbReference>
<dbReference type="PROSITE" id="PS01275">
    <property type="entry name" value="EFP"/>
    <property type="match status" value="1"/>
</dbReference>
<name>A0A1F5N9Z5_9BACT</name>
<dbReference type="InterPro" id="IPR013852">
    <property type="entry name" value="Transl_elong_P/YeiP_CS"/>
</dbReference>
<evidence type="ECO:0000313" key="13">
    <source>
        <dbReference type="Proteomes" id="UP000177610"/>
    </source>
</evidence>
<evidence type="ECO:0000256" key="2">
    <source>
        <dbReference type="ARBA" id="ARBA00004815"/>
    </source>
</evidence>
<comment type="caution">
    <text evidence="12">The sequence shown here is derived from an EMBL/GenBank/DDBJ whole genome shotgun (WGS) entry which is preliminary data.</text>
</comment>
<evidence type="ECO:0000256" key="3">
    <source>
        <dbReference type="ARBA" id="ARBA00009479"/>
    </source>
</evidence>
<dbReference type="InterPro" id="IPR013185">
    <property type="entry name" value="Transl_elong_KOW-like"/>
</dbReference>
<dbReference type="InterPro" id="IPR001059">
    <property type="entry name" value="Transl_elong_P/YeiP_cen"/>
</dbReference>
<dbReference type="EMBL" id="MFEH01000001">
    <property type="protein sequence ID" value="OGE74459.1"/>
    <property type="molecule type" value="Genomic_DNA"/>
</dbReference>
<dbReference type="InterPro" id="IPR012340">
    <property type="entry name" value="NA-bd_OB-fold"/>
</dbReference>
<keyword evidence="6 7" id="KW-0648">Protein biosynthesis</keyword>
<dbReference type="STRING" id="1817821.A2717_02910"/>
<feature type="domain" description="Translation elongation factor P/YeiP central" evidence="11">
    <location>
        <begin position="70"/>
        <end position="124"/>
    </location>
</feature>
<evidence type="ECO:0000256" key="7">
    <source>
        <dbReference type="HAMAP-Rule" id="MF_00141"/>
    </source>
</evidence>
<dbReference type="Gene3D" id="2.30.30.30">
    <property type="match status" value="1"/>
</dbReference>
<dbReference type="Pfam" id="PF09285">
    <property type="entry name" value="Elong-fact-P_C"/>
    <property type="match status" value="1"/>
</dbReference>
<dbReference type="InterPro" id="IPR014722">
    <property type="entry name" value="Rib_uL2_dom2"/>
</dbReference>
<reference evidence="12 13" key="1">
    <citation type="journal article" date="2016" name="Nat. Commun.">
        <title>Thousands of microbial genomes shed light on interconnected biogeochemical processes in an aquifer system.</title>
        <authorList>
            <person name="Anantharaman K."/>
            <person name="Brown C.T."/>
            <person name="Hug L.A."/>
            <person name="Sharon I."/>
            <person name="Castelle C.J."/>
            <person name="Probst A.J."/>
            <person name="Thomas B.C."/>
            <person name="Singh A."/>
            <person name="Wilkins M.J."/>
            <person name="Karaoz U."/>
            <person name="Brodie E.L."/>
            <person name="Williams K.H."/>
            <person name="Hubbard S.S."/>
            <person name="Banfield J.F."/>
        </authorList>
    </citation>
    <scope>NUCLEOTIDE SEQUENCE [LARGE SCALE GENOMIC DNA]</scope>
</reference>
<dbReference type="Proteomes" id="UP000177610">
    <property type="component" value="Unassembled WGS sequence"/>
</dbReference>
<dbReference type="InterPro" id="IPR011768">
    <property type="entry name" value="Transl_elongation_fac_P"/>
</dbReference>
<evidence type="ECO:0000259" key="11">
    <source>
        <dbReference type="SMART" id="SM01185"/>
    </source>
</evidence>
<dbReference type="CDD" id="cd05794">
    <property type="entry name" value="S1_EF-P_repeat_2"/>
    <property type="match status" value="1"/>
</dbReference>
<evidence type="ECO:0000256" key="8">
    <source>
        <dbReference type="NCBIfam" id="TIGR00038"/>
    </source>
</evidence>
<dbReference type="NCBIfam" id="TIGR00038">
    <property type="entry name" value="efp"/>
    <property type="match status" value="1"/>
</dbReference>
<keyword evidence="5 7" id="KW-0251">Elongation factor</keyword>
<sequence>MSVLDFSDLKSTGHILKYNGEPYQIIESNFMRTAQRKPVIQTKLRNLITGKVMEYSFKFGEKIEGADVIKRKCQYLYADDEGGHFMDPESFETIVVPKALIADQIKFLKEGTDTSIVFFEDKPISLDLPIKIDLKVTETAAGVKGDTATGGTKPATLETGHTVNVPLFIKEGDIVRVDTRNGAYVERASQ</sequence>
<dbReference type="UniPathway" id="UPA00345"/>
<dbReference type="FunFam" id="2.40.50.140:FF:000009">
    <property type="entry name" value="Elongation factor P"/>
    <property type="match status" value="1"/>
</dbReference>
<evidence type="ECO:0000256" key="9">
    <source>
        <dbReference type="RuleBase" id="RU004389"/>
    </source>
</evidence>
<protein>
    <recommendedName>
        <fullName evidence="7 8">Elongation factor P</fullName>
        <shortName evidence="7">EF-P</shortName>
    </recommendedName>
</protein>